<accession>A0ABQ2NLN0</accession>
<protein>
    <recommendedName>
        <fullName evidence="3">Tellurite resistance protein TerB</fullName>
    </recommendedName>
</protein>
<name>A0ABQ2NLN0_9FLAO</name>
<sequence length="115" mass="13928">MRKTNKSIAGFHLLMILSAVDYKFHSDEERVIREYLEEEFPLPINFDNEIDQIASLKPEEWKPHFEFQAQCFYDDSIEKEREEFKKFAKKLIKANNVVSEEEHDFYSIMKSIWKM</sequence>
<evidence type="ECO:0000313" key="2">
    <source>
        <dbReference type="Proteomes" id="UP000620064"/>
    </source>
</evidence>
<dbReference type="CDD" id="cd07177">
    <property type="entry name" value="terB_like"/>
    <property type="match status" value="1"/>
</dbReference>
<dbReference type="RefSeq" id="WP_188617954.1">
    <property type="nucleotide sequence ID" value="NZ_BMLV01000004.1"/>
</dbReference>
<reference evidence="2" key="1">
    <citation type="journal article" date="2019" name="Int. J. Syst. Evol. Microbiol.">
        <title>The Global Catalogue of Microorganisms (GCM) 10K type strain sequencing project: providing services to taxonomists for standard genome sequencing and annotation.</title>
        <authorList>
            <consortium name="The Broad Institute Genomics Platform"/>
            <consortium name="The Broad Institute Genome Sequencing Center for Infectious Disease"/>
            <person name="Wu L."/>
            <person name="Ma J."/>
        </authorList>
    </citation>
    <scope>NUCLEOTIDE SEQUENCE [LARGE SCALE GENOMIC DNA]</scope>
    <source>
        <strain evidence="2">CGMCC 1.7656</strain>
    </source>
</reference>
<comment type="caution">
    <text evidence="1">The sequence shown here is derived from an EMBL/GenBank/DDBJ whole genome shotgun (WGS) entry which is preliminary data.</text>
</comment>
<keyword evidence="2" id="KW-1185">Reference proteome</keyword>
<evidence type="ECO:0000313" key="1">
    <source>
        <dbReference type="EMBL" id="GGP05063.1"/>
    </source>
</evidence>
<evidence type="ECO:0008006" key="3">
    <source>
        <dbReference type="Google" id="ProtNLM"/>
    </source>
</evidence>
<organism evidence="1 2">
    <name type="scientific">Cloacibacterium rupense</name>
    <dbReference type="NCBI Taxonomy" id="517423"/>
    <lineage>
        <taxon>Bacteria</taxon>
        <taxon>Pseudomonadati</taxon>
        <taxon>Bacteroidota</taxon>
        <taxon>Flavobacteriia</taxon>
        <taxon>Flavobacteriales</taxon>
        <taxon>Weeksellaceae</taxon>
    </lineage>
</organism>
<dbReference type="EMBL" id="BMLV01000004">
    <property type="protein sequence ID" value="GGP05063.1"/>
    <property type="molecule type" value="Genomic_DNA"/>
</dbReference>
<dbReference type="InterPro" id="IPR029024">
    <property type="entry name" value="TerB-like"/>
</dbReference>
<dbReference type="SUPFAM" id="SSF158682">
    <property type="entry name" value="TerB-like"/>
    <property type="match status" value="1"/>
</dbReference>
<gene>
    <name evidence="1" type="ORF">GCM10010992_19770</name>
</gene>
<proteinExistence type="predicted"/>
<dbReference type="Proteomes" id="UP000620064">
    <property type="component" value="Unassembled WGS sequence"/>
</dbReference>